<dbReference type="InterPro" id="IPR011075">
    <property type="entry name" value="TetR_C"/>
</dbReference>
<dbReference type="RefSeq" id="WP_343879933.1">
    <property type="nucleotide sequence ID" value="NZ_BAAAFO010000001.1"/>
</dbReference>
<dbReference type="SUPFAM" id="SSF48498">
    <property type="entry name" value="Tetracyclin repressor-like, C-terminal domain"/>
    <property type="match status" value="1"/>
</dbReference>
<evidence type="ECO:0000313" key="7">
    <source>
        <dbReference type="Proteomes" id="UP001500657"/>
    </source>
</evidence>
<evidence type="ECO:0000256" key="1">
    <source>
        <dbReference type="ARBA" id="ARBA00023015"/>
    </source>
</evidence>
<evidence type="ECO:0000313" key="6">
    <source>
        <dbReference type="EMBL" id="GAA0242812.1"/>
    </source>
</evidence>
<accession>A0ABN0U958</accession>
<evidence type="ECO:0000259" key="5">
    <source>
        <dbReference type="PROSITE" id="PS50977"/>
    </source>
</evidence>
<evidence type="ECO:0000256" key="2">
    <source>
        <dbReference type="ARBA" id="ARBA00023125"/>
    </source>
</evidence>
<dbReference type="Gene3D" id="1.10.10.60">
    <property type="entry name" value="Homeodomain-like"/>
    <property type="match status" value="1"/>
</dbReference>
<sequence>MNTPAATGKRIATRETILDHAYALACHGGLEGLSIGSLAADVGMSKSGVFAHFGSREELQLAVLDAGGQRFMATVLAPALKRPRGLPRLRAIVANWFNWGREFQSGCVLLSSASEYDGRRGPLHDRVVEQMAGWRRELCKAIEQAVAEGHLRADTDAELLAFEIYALMLGLHHDGGLFGFDEAKRHAERAFERLWRSWQT</sequence>
<dbReference type="Pfam" id="PF00440">
    <property type="entry name" value="TetR_N"/>
    <property type="match status" value="1"/>
</dbReference>
<dbReference type="InterPro" id="IPR009057">
    <property type="entry name" value="Homeodomain-like_sf"/>
</dbReference>
<dbReference type="SUPFAM" id="SSF46689">
    <property type="entry name" value="Homeodomain-like"/>
    <property type="match status" value="1"/>
</dbReference>
<proteinExistence type="predicted"/>
<dbReference type="Gene3D" id="1.10.357.10">
    <property type="entry name" value="Tetracycline Repressor, domain 2"/>
    <property type="match status" value="1"/>
</dbReference>
<name>A0ABN0U958_9GAMM</name>
<keyword evidence="1" id="KW-0805">Transcription regulation</keyword>
<evidence type="ECO:0000256" key="3">
    <source>
        <dbReference type="ARBA" id="ARBA00023163"/>
    </source>
</evidence>
<keyword evidence="7" id="KW-1185">Reference proteome</keyword>
<feature type="DNA-binding region" description="H-T-H motif" evidence="4">
    <location>
        <begin position="34"/>
        <end position="53"/>
    </location>
</feature>
<keyword evidence="3" id="KW-0804">Transcription</keyword>
<evidence type="ECO:0000256" key="4">
    <source>
        <dbReference type="PROSITE-ProRule" id="PRU00335"/>
    </source>
</evidence>
<organism evidence="6 7">
    <name type="scientific">Rhodanobacter caeni</name>
    <dbReference type="NCBI Taxonomy" id="657654"/>
    <lineage>
        <taxon>Bacteria</taxon>
        <taxon>Pseudomonadati</taxon>
        <taxon>Pseudomonadota</taxon>
        <taxon>Gammaproteobacteria</taxon>
        <taxon>Lysobacterales</taxon>
        <taxon>Rhodanobacteraceae</taxon>
        <taxon>Rhodanobacter</taxon>
    </lineage>
</organism>
<protein>
    <submittedName>
        <fullName evidence="6">TetR/AcrR family transcriptional regulator</fullName>
    </submittedName>
</protein>
<dbReference type="PANTHER" id="PTHR47506:SF6">
    <property type="entry name" value="HTH-TYPE TRANSCRIPTIONAL REPRESSOR NEMR"/>
    <property type="match status" value="1"/>
</dbReference>
<gene>
    <name evidence="6" type="ORF">GCM10009126_05600</name>
</gene>
<keyword evidence="2 4" id="KW-0238">DNA-binding</keyword>
<dbReference type="Proteomes" id="UP001500657">
    <property type="component" value="Unassembled WGS sequence"/>
</dbReference>
<dbReference type="Pfam" id="PF16925">
    <property type="entry name" value="TetR_C_13"/>
    <property type="match status" value="1"/>
</dbReference>
<dbReference type="PROSITE" id="PS50977">
    <property type="entry name" value="HTH_TETR_2"/>
    <property type="match status" value="1"/>
</dbReference>
<dbReference type="InterPro" id="IPR036271">
    <property type="entry name" value="Tet_transcr_reg_TetR-rel_C_sf"/>
</dbReference>
<feature type="domain" description="HTH tetR-type" evidence="5">
    <location>
        <begin position="11"/>
        <end position="71"/>
    </location>
</feature>
<dbReference type="PANTHER" id="PTHR47506">
    <property type="entry name" value="TRANSCRIPTIONAL REGULATORY PROTEIN"/>
    <property type="match status" value="1"/>
</dbReference>
<dbReference type="EMBL" id="BAAAFO010000001">
    <property type="protein sequence ID" value="GAA0242812.1"/>
    <property type="molecule type" value="Genomic_DNA"/>
</dbReference>
<reference evidence="6 7" key="1">
    <citation type="journal article" date="2019" name="Int. J. Syst. Evol. Microbiol.">
        <title>The Global Catalogue of Microorganisms (GCM) 10K type strain sequencing project: providing services to taxonomists for standard genome sequencing and annotation.</title>
        <authorList>
            <consortium name="The Broad Institute Genomics Platform"/>
            <consortium name="The Broad Institute Genome Sequencing Center for Infectious Disease"/>
            <person name="Wu L."/>
            <person name="Ma J."/>
        </authorList>
    </citation>
    <scope>NUCLEOTIDE SEQUENCE [LARGE SCALE GENOMIC DNA]</scope>
    <source>
        <strain evidence="6 7">JCM 16242</strain>
    </source>
</reference>
<comment type="caution">
    <text evidence="6">The sequence shown here is derived from an EMBL/GenBank/DDBJ whole genome shotgun (WGS) entry which is preliminary data.</text>
</comment>
<dbReference type="InterPro" id="IPR001647">
    <property type="entry name" value="HTH_TetR"/>
</dbReference>